<feature type="transmembrane region" description="Helical" evidence="1">
    <location>
        <begin position="149"/>
        <end position="171"/>
    </location>
</feature>
<sequence>MDVVGGDRTRAGRVARLVPSLWPAVLTGTLIGLGVLGLALVPSLSRRAPLLLIALRPTWGVLVLVGGSVPFLPALLLAATMRTLLDVGYFGLARNNVRSVLLRSVGGNRLVASLARTNTQTPLLWFCLLNTNVAVDAALGAGGVPMRRFLRFLIPGSVLSSVLYLCAARAVSPWMLAGVDWLDAHMTWFVVGMS</sequence>
<accession>A0A2I2KMZ7</accession>
<keyword evidence="1" id="KW-1133">Transmembrane helix</keyword>
<keyword evidence="3" id="KW-1185">Reference proteome</keyword>
<dbReference type="EMBL" id="FZMO01000079">
    <property type="protein sequence ID" value="SNQ47041.1"/>
    <property type="molecule type" value="Genomic_DNA"/>
</dbReference>
<dbReference type="Proteomes" id="UP000234331">
    <property type="component" value="Unassembled WGS sequence"/>
</dbReference>
<organism evidence="2 3">
    <name type="scientific">Frankia canadensis</name>
    <dbReference type="NCBI Taxonomy" id="1836972"/>
    <lineage>
        <taxon>Bacteria</taxon>
        <taxon>Bacillati</taxon>
        <taxon>Actinomycetota</taxon>
        <taxon>Actinomycetes</taxon>
        <taxon>Frankiales</taxon>
        <taxon>Frankiaceae</taxon>
        <taxon>Frankia</taxon>
    </lineage>
</organism>
<evidence type="ECO:0000313" key="3">
    <source>
        <dbReference type="Proteomes" id="UP000234331"/>
    </source>
</evidence>
<gene>
    <name evidence="2" type="ORF">FRACA_170001</name>
</gene>
<feature type="transmembrane region" description="Helical" evidence="1">
    <location>
        <begin position="61"/>
        <end position="81"/>
    </location>
</feature>
<protein>
    <submittedName>
        <fullName evidence="2">Membrane-associated protein</fullName>
    </submittedName>
</protein>
<evidence type="ECO:0000313" key="2">
    <source>
        <dbReference type="EMBL" id="SNQ47041.1"/>
    </source>
</evidence>
<feature type="transmembrane region" description="Helical" evidence="1">
    <location>
        <begin position="20"/>
        <end position="41"/>
    </location>
</feature>
<keyword evidence="1" id="KW-0812">Transmembrane</keyword>
<name>A0A2I2KMZ7_9ACTN</name>
<evidence type="ECO:0000256" key="1">
    <source>
        <dbReference type="SAM" id="Phobius"/>
    </source>
</evidence>
<dbReference type="AlphaFoldDB" id="A0A2I2KMZ7"/>
<keyword evidence="1" id="KW-0472">Membrane</keyword>
<proteinExistence type="predicted"/>
<reference evidence="2 3" key="1">
    <citation type="submission" date="2017-06" db="EMBL/GenBank/DDBJ databases">
        <authorList>
            <person name="Kim H.J."/>
            <person name="Triplett B.A."/>
        </authorList>
    </citation>
    <scope>NUCLEOTIDE SEQUENCE [LARGE SCALE GENOMIC DNA]</scope>
    <source>
        <strain evidence="2">FRACA_ARgP5</strain>
    </source>
</reference>